<evidence type="ECO:0000313" key="4">
    <source>
        <dbReference type="Proteomes" id="UP001151518"/>
    </source>
</evidence>
<organism evidence="3 4">
    <name type="scientific">Coemansia spiralis</name>
    <dbReference type="NCBI Taxonomy" id="417178"/>
    <lineage>
        <taxon>Eukaryota</taxon>
        <taxon>Fungi</taxon>
        <taxon>Fungi incertae sedis</taxon>
        <taxon>Zoopagomycota</taxon>
        <taxon>Kickxellomycotina</taxon>
        <taxon>Kickxellomycetes</taxon>
        <taxon>Kickxellales</taxon>
        <taxon>Kickxellaceae</taxon>
        <taxon>Coemansia</taxon>
    </lineage>
</organism>
<dbReference type="InterPro" id="IPR011993">
    <property type="entry name" value="PH-like_dom_sf"/>
</dbReference>
<accession>A0A9W8GC90</accession>
<feature type="region of interest" description="Disordered" evidence="1">
    <location>
        <begin position="273"/>
        <end position="296"/>
    </location>
</feature>
<dbReference type="SUPFAM" id="SSF55753">
    <property type="entry name" value="Actin depolymerizing proteins"/>
    <property type="match status" value="1"/>
</dbReference>
<dbReference type="InterPro" id="IPR002108">
    <property type="entry name" value="ADF-H"/>
</dbReference>
<evidence type="ECO:0000259" key="2">
    <source>
        <dbReference type="SMART" id="SM00233"/>
    </source>
</evidence>
<dbReference type="GO" id="GO:0030864">
    <property type="term" value="C:cortical actin cytoskeleton"/>
    <property type="evidence" value="ECO:0007669"/>
    <property type="project" value="TreeGrafter"/>
</dbReference>
<dbReference type="SUPFAM" id="SSF50729">
    <property type="entry name" value="PH domain-like"/>
    <property type="match status" value="1"/>
</dbReference>
<protein>
    <recommendedName>
        <fullName evidence="2">PH domain-containing protein</fullName>
    </recommendedName>
</protein>
<dbReference type="PANTHER" id="PTHR10829:SF56">
    <property type="entry name" value="ADF-H DOMAIN-CONTAINING PROTEIN"/>
    <property type="match status" value="1"/>
</dbReference>
<dbReference type="Gene3D" id="3.40.20.10">
    <property type="entry name" value="Severin"/>
    <property type="match status" value="1"/>
</dbReference>
<evidence type="ECO:0000256" key="1">
    <source>
        <dbReference type="SAM" id="MobiDB-lite"/>
    </source>
</evidence>
<dbReference type="Gene3D" id="2.30.29.30">
    <property type="entry name" value="Pleckstrin-homology domain (PH domain)/Phosphotyrosine-binding domain (PTB)"/>
    <property type="match status" value="1"/>
</dbReference>
<dbReference type="InterPro" id="IPR001849">
    <property type="entry name" value="PH_domain"/>
</dbReference>
<dbReference type="GO" id="GO:0030833">
    <property type="term" value="P:regulation of actin filament polymerization"/>
    <property type="evidence" value="ECO:0007669"/>
    <property type="project" value="TreeGrafter"/>
</dbReference>
<dbReference type="GO" id="GO:0030427">
    <property type="term" value="C:site of polarized growth"/>
    <property type="evidence" value="ECO:0007669"/>
    <property type="project" value="TreeGrafter"/>
</dbReference>
<dbReference type="SMART" id="SM00233">
    <property type="entry name" value="PH"/>
    <property type="match status" value="1"/>
</dbReference>
<dbReference type="Proteomes" id="UP001151518">
    <property type="component" value="Unassembled WGS sequence"/>
</dbReference>
<feature type="region of interest" description="Disordered" evidence="1">
    <location>
        <begin position="136"/>
        <end position="176"/>
    </location>
</feature>
<dbReference type="AlphaFoldDB" id="A0A9W8GC90"/>
<evidence type="ECO:0000313" key="3">
    <source>
        <dbReference type="EMBL" id="KAJ2680450.1"/>
    </source>
</evidence>
<feature type="compositionally biased region" description="Polar residues" evidence="1">
    <location>
        <begin position="154"/>
        <end position="172"/>
    </location>
</feature>
<reference evidence="3" key="1">
    <citation type="submission" date="2022-07" db="EMBL/GenBank/DDBJ databases">
        <title>Phylogenomic reconstructions and comparative analyses of Kickxellomycotina fungi.</title>
        <authorList>
            <person name="Reynolds N.K."/>
            <person name="Stajich J.E."/>
            <person name="Barry K."/>
            <person name="Grigoriev I.V."/>
            <person name="Crous P."/>
            <person name="Smith M.E."/>
        </authorList>
    </citation>
    <scope>NUCLEOTIDE SEQUENCE</scope>
    <source>
        <strain evidence="3">NRRL 3115</strain>
    </source>
</reference>
<dbReference type="InterPro" id="IPR029006">
    <property type="entry name" value="ADF-H/Gelsolin-like_dom_sf"/>
</dbReference>
<dbReference type="GO" id="GO:0051015">
    <property type="term" value="F:actin filament binding"/>
    <property type="evidence" value="ECO:0007669"/>
    <property type="project" value="TreeGrafter"/>
</dbReference>
<dbReference type="OrthoDB" id="2123378at2759"/>
<dbReference type="GO" id="GO:0005884">
    <property type="term" value="C:actin filament"/>
    <property type="evidence" value="ECO:0007669"/>
    <property type="project" value="TreeGrafter"/>
</dbReference>
<comment type="caution">
    <text evidence="3">The sequence shown here is derived from an EMBL/GenBank/DDBJ whole genome shotgun (WGS) entry which is preliminary data.</text>
</comment>
<feature type="domain" description="PH" evidence="2">
    <location>
        <begin position="477"/>
        <end position="575"/>
    </location>
</feature>
<gene>
    <name evidence="3" type="ORF">GGI25_000742</name>
</gene>
<name>A0A9W8GC90_9FUNG</name>
<dbReference type="EMBL" id="JANBTW010000005">
    <property type="protein sequence ID" value="KAJ2680450.1"/>
    <property type="molecule type" value="Genomic_DNA"/>
</dbReference>
<dbReference type="Pfam" id="PF00241">
    <property type="entry name" value="Cofilin_ADF"/>
    <property type="match status" value="1"/>
</dbReference>
<proteinExistence type="predicted"/>
<dbReference type="PANTHER" id="PTHR10829">
    <property type="entry name" value="CORTACTIN AND DREBRIN"/>
    <property type="match status" value="1"/>
</dbReference>
<sequence length="575" mass="62169">MTCDLEDPKIAEAYSRILSCDDIDWMVIGYGSSRDQLTLYTSGGGGIAEMSASVPDEVVFGFIVFEGAKVLIIHVSEKVSGVRRARALAHQTAIAEFFNQHDVVVNTSKPSDLSPIVLRNKTRHLAVKSAPMLAGNLGRSDSVQHGKLKPTVWRQRSQESSRASTPSAQSPNAAEHLAPVSVFIKTEPPEIPEEPAPGSDTATDGASMVYTSTPVEPTAQGLAILHHSINAQHYPSGLGDGEGNNAGINARASGQPQSAPPVVPGHYKETTTAQLHPVTGPPTPSSFSEPSKRRSVSANHVFEEAKLDLEANRSPRHPSIAASATAAVQSGSTAPVSFCSEGSVEEFLQMDSPIITHFDYQAHQGELSPTFAQKFIAYSPQKNIGVNLASPTSTVSSAAAAAAASTNRYSSIRSRERPTSASTAITNGRRNRASVFSSSFSPVQPEVASMLSQISEHRKETAELAENTGVMSEKYFECLQGYTSIQEPTNAFWKRRYFVVAENTLFLYTNECSRVPTDYLDMASVVRPPRDAEDEVLMPHSIALDFGEGEYYMYFDSAKTQRSFIREVSKIMNSS</sequence>